<evidence type="ECO:0000256" key="1">
    <source>
        <dbReference type="SAM" id="SignalP"/>
    </source>
</evidence>
<evidence type="ECO:0000313" key="3">
    <source>
        <dbReference type="Proteomes" id="UP000271469"/>
    </source>
</evidence>
<protein>
    <recommendedName>
        <fullName evidence="4">Ig-like domain-containing protein</fullName>
    </recommendedName>
</protein>
<keyword evidence="3" id="KW-1185">Reference proteome</keyword>
<dbReference type="Proteomes" id="UP000271469">
    <property type="component" value="Chromosome"/>
</dbReference>
<proteinExistence type="predicted"/>
<dbReference type="KEGG" id="gom:D7316_00411"/>
<feature type="chain" id="PRO_5038709554" description="Ig-like domain-containing protein" evidence="1">
    <location>
        <begin position="30"/>
        <end position="155"/>
    </location>
</feature>
<accession>A0A3G8JHX9</accession>
<dbReference type="AlphaFoldDB" id="A0A3G8JHX9"/>
<evidence type="ECO:0008006" key="4">
    <source>
        <dbReference type="Google" id="ProtNLM"/>
    </source>
</evidence>
<reference evidence="2 3" key="1">
    <citation type="submission" date="2018-11" db="EMBL/GenBank/DDBJ databases">
        <title>Gordonia insulae sp. nov., isolated from an island soil.</title>
        <authorList>
            <person name="Kim Y.S."/>
            <person name="Kim S.B."/>
        </authorList>
    </citation>
    <scope>NUCLEOTIDE SEQUENCE [LARGE SCALE GENOMIC DNA]</scope>
    <source>
        <strain evidence="2 3">MMS17-SY073</strain>
    </source>
</reference>
<dbReference type="EMBL" id="CP033972">
    <property type="protein sequence ID" value="AZG43840.1"/>
    <property type="molecule type" value="Genomic_DNA"/>
</dbReference>
<dbReference type="InterPro" id="IPR006311">
    <property type="entry name" value="TAT_signal"/>
</dbReference>
<name>A0A3G8JHX9_9ACTN</name>
<evidence type="ECO:0000313" key="2">
    <source>
        <dbReference type="EMBL" id="AZG43840.1"/>
    </source>
</evidence>
<sequence>MAVSKTRRTRILGAATAFIGVGAAGLVMAAPASADVSKVEITTPSGYGSTIGQYGTTCAYDVAATVDNYASSGAPQVTFTVSKDGGAFAPLGAAVDATSEVVTTEWTPTTPGTYKIRATQEGVSATTANLSVAQGFSPNSGSVELPLTDACIVLG</sequence>
<feature type="signal peptide" evidence="1">
    <location>
        <begin position="1"/>
        <end position="29"/>
    </location>
</feature>
<keyword evidence="1" id="KW-0732">Signal</keyword>
<organism evidence="2 3">
    <name type="scientific">Gordonia insulae</name>
    <dbReference type="NCBI Taxonomy" id="2420509"/>
    <lineage>
        <taxon>Bacteria</taxon>
        <taxon>Bacillati</taxon>
        <taxon>Actinomycetota</taxon>
        <taxon>Actinomycetes</taxon>
        <taxon>Mycobacteriales</taxon>
        <taxon>Gordoniaceae</taxon>
        <taxon>Gordonia</taxon>
    </lineage>
</organism>
<dbReference type="PROSITE" id="PS51318">
    <property type="entry name" value="TAT"/>
    <property type="match status" value="1"/>
</dbReference>
<gene>
    <name evidence="2" type="ORF">D7316_00411</name>
</gene>